<dbReference type="Pfam" id="PF12169">
    <property type="entry name" value="DNA_pol3_gamma3"/>
    <property type="match status" value="1"/>
</dbReference>
<evidence type="ECO:0000256" key="5">
    <source>
        <dbReference type="ARBA" id="ARBA00022723"/>
    </source>
</evidence>
<keyword evidence="5" id="KW-0479">Metal-binding</keyword>
<dbReference type="InterPro" id="IPR022754">
    <property type="entry name" value="DNA_pol_III_gamma-3"/>
</dbReference>
<dbReference type="Pfam" id="PF22608">
    <property type="entry name" value="DNAX_ATPase_lid"/>
    <property type="match status" value="1"/>
</dbReference>
<sequence length="480" mass="54938">MQLMFNCREITESRSMDVLEIDGASNRGIDEIRNLRENIKFSPMNANFKVYIIDEVHMLTTQAFNALLRTLEEPPPHGKFIMCTTDIHKMPATIISRCQRFDFNRISSTIISDRMKYILDEEKIKYDSESLAAISRKADGSMRDALSILDQVISFAGEKIEFEQISSILGLIPYDLYFNLTTAIKEKNAESLVQVLKHIRSLGTPLEDVVNGLNQHLRNLLIGTVQGAESSLEVNPDLQERYTAEAKNWERRDLIRFSQVFSKLEPTLRRAAQPQILLEMNLLKMLEMDQCVSIENMLNNRTQNIPASKPVQYEIPEVIEKMPTSVSSQNIIDDKKVENKSAPIKKEAANPEKKNKVNGALDLKTIKSNWHQMITKIGSIKTSVAMVLEHTLPMELNNKILDVAVVDQPRFSLERLERNRQLIENTFAEIFDQSIRITFLFNEDIQEEIKHEIPDAPGIITKGDPVLNRVIEIFDGEILR</sequence>
<evidence type="ECO:0000259" key="10">
    <source>
        <dbReference type="Pfam" id="PF22608"/>
    </source>
</evidence>
<dbReference type="Gene3D" id="1.20.272.10">
    <property type="match status" value="1"/>
</dbReference>
<dbReference type="Gene3D" id="1.10.8.60">
    <property type="match status" value="1"/>
</dbReference>
<dbReference type="CDD" id="cd18137">
    <property type="entry name" value="HLD_clamp_pol_III_gamma_tau"/>
    <property type="match status" value="1"/>
</dbReference>
<evidence type="ECO:0000256" key="3">
    <source>
        <dbReference type="ARBA" id="ARBA00022695"/>
    </source>
</evidence>
<reference evidence="11" key="1">
    <citation type="journal article" date="2008" name="ISME J.">
        <title>Genomic patterns of recombination, clonal divergence and environment in marine microbial populations.</title>
        <authorList>
            <person name="Konstantinidis K.T."/>
            <person name="Delong E.F."/>
        </authorList>
    </citation>
    <scope>NUCLEOTIDE SEQUENCE</scope>
</reference>
<dbReference type="NCBIfam" id="TIGR02397">
    <property type="entry name" value="dnaX_nterm"/>
    <property type="match status" value="1"/>
</dbReference>
<dbReference type="GO" id="GO:0005524">
    <property type="term" value="F:ATP binding"/>
    <property type="evidence" value="ECO:0007669"/>
    <property type="project" value="UniProtKB-KW"/>
</dbReference>
<evidence type="ECO:0000259" key="9">
    <source>
        <dbReference type="Pfam" id="PF12169"/>
    </source>
</evidence>
<keyword evidence="8" id="KW-0067">ATP-binding</keyword>
<organism evidence="11">
    <name type="scientific">uncultured marine microorganism HF4000_ANIW141I9</name>
    <dbReference type="NCBI Taxonomy" id="455537"/>
    <lineage>
        <taxon>unclassified sequences</taxon>
        <taxon>environmental samples</taxon>
    </lineage>
</organism>
<evidence type="ECO:0000313" key="11">
    <source>
        <dbReference type="EMBL" id="ABZ07800.1"/>
    </source>
</evidence>
<dbReference type="SUPFAM" id="SSF48019">
    <property type="entry name" value="post-AAA+ oligomerization domain-like"/>
    <property type="match status" value="1"/>
</dbReference>
<gene>
    <name evidence="11" type="ORF">ALOHA_HF4000ANIW141I9ctg1g1</name>
</gene>
<dbReference type="GO" id="GO:0006261">
    <property type="term" value="P:DNA-templated DNA replication"/>
    <property type="evidence" value="ECO:0007669"/>
    <property type="project" value="TreeGrafter"/>
</dbReference>
<dbReference type="PANTHER" id="PTHR11669">
    <property type="entry name" value="REPLICATION FACTOR C / DNA POLYMERASE III GAMMA-TAU SUBUNIT"/>
    <property type="match status" value="1"/>
</dbReference>
<name>B3T5E1_9ZZZZ</name>
<dbReference type="EMBL" id="EU016610">
    <property type="protein sequence ID" value="ABZ07800.1"/>
    <property type="molecule type" value="Genomic_DNA"/>
</dbReference>
<dbReference type="InterPro" id="IPR012763">
    <property type="entry name" value="DNA_pol_III_sug/sutau_N"/>
</dbReference>
<dbReference type="Pfam" id="PF13177">
    <property type="entry name" value="DNA_pol3_delta2"/>
    <property type="match status" value="1"/>
</dbReference>
<dbReference type="FunFam" id="1.10.8.60:FF:000013">
    <property type="entry name" value="DNA polymerase III subunit gamma/tau"/>
    <property type="match status" value="1"/>
</dbReference>
<evidence type="ECO:0000256" key="1">
    <source>
        <dbReference type="ARBA" id="ARBA00006360"/>
    </source>
</evidence>
<evidence type="ECO:0000256" key="4">
    <source>
        <dbReference type="ARBA" id="ARBA00022705"/>
    </source>
</evidence>
<feature type="domain" description="DNA polymerase III subunit gamma/tau helical lid" evidence="10">
    <location>
        <begin position="111"/>
        <end position="157"/>
    </location>
</feature>
<dbReference type="SUPFAM" id="SSF52540">
    <property type="entry name" value="P-loop containing nucleoside triphosphate hydrolases"/>
    <property type="match status" value="1"/>
</dbReference>
<feature type="domain" description="DNA polymerase III gamma subunit" evidence="9">
    <location>
        <begin position="162"/>
        <end position="290"/>
    </location>
</feature>
<dbReference type="GO" id="GO:0003677">
    <property type="term" value="F:DNA binding"/>
    <property type="evidence" value="ECO:0007669"/>
    <property type="project" value="InterPro"/>
</dbReference>
<dbReference type="GO" id="GO:0009360">
    <property type="term" value="C:DNA polymerase III complex"/>
    <property type="evidence" value="ECO:0007669"/>
    <property type="project" value="InterPro"/>
</dbReference>
<protein>
    <submittedName>
        <fullName evidence="11">Uncharacterized protein</fullName>
    </submittedName>
</protein>
<keyword evidence="6" id="KW-0547">Nucleotide-binding</keyword>
<proteinExistence type="inferred from homology"/>
<dbReference type="AlphaFoldDB" id="B3T5E1"/>
<dbReference type="GO" id="GO:0046872">
    <property type="term" value="F:metal ion binding"/>
    <property type="evidence" value="ECO:0007669"/>
    <property type="project" value="UniProtKB-KW"/>
</dbReference>
<evidence type="ECO:0000256" key="6">
    <source>
        <dbReference type="ARBA" id="ARBA00022741"/>
    </source>
</evidence>
<keyword evidence="7" id="KW-0862">Zinc</keyword>
<comment type="similarity">
    <text evidence="1">Belongs to the DnaX/STICHEL family.</text>
</comment>
<dbReference type="InterPro" id="IPR008921">
    <property type="entry name" value="DNA_pol3_clamp-load_cplx_C"/>
</dbReference>
<evidence type="ECO:0000256" key="2">
    <source>
        <dbReference type="ARBA" id="ARBA00022679"/>
    </source>
</evidence>
<dbReference type="InterPro" id="IPR027417">
    <property type="entry name" value="P-loop_NTPase"/>
</dbReference>
<dbReference type="InterPro" id="IPR050238">
    <property type="entry name" value="DNA_Rep/Repair_Clamp_Loader"/>
</dbReference>
<keyword evidence="2" id="KW-0808">Transferase</keyword>
<accession>B3T5E1</accession>
<evidence type="ECO:0000256" key="7">
    <source>
        <dbReference type="ARBA" id="ARBA00022833"/>
    </source>
</evidence>
<keyword evidence="3" id="KW-0548">Nucleotidyltransferase</keyword>
<keyword evidence="4" id="KW-0235">DNA replication</keyword>
<evidence type="ECO:0000256" key="8">
    <source>
        <dbReference type="ARBA" id="ARBA00022840"/>
    </source>
</evidence>
<dbReference type="InterPro" id="IPR045085">
    <property type="entry name" value="HLD_clamp_pol_III_gamma_tau"/>
</dbReference>
<dbReference type="Gene3D" id="3.40.50.300">
    <property type="entry name" value="P-loop containing nucleotide triphosphate hydrolases"/>
    <property type="match status" value="1"/>
</dbReference>
<dbReference type="GO" id="GO:0003887">
    <property type="term" value="F:DNA-directed DNA polymerase activity"/>
    <property type="evidence" value="ECO:0007669"/>
    <property type="project" value="InterPro"/>
</dbReference>
<dbReference type="PANTHER" id="PTHR11669:SF0">
    <property type="entry name" value="PROTEIN STICHEL-LIKE 2"/>
    <property type="match status" value="1"/>
</dbReference>